<dbReference type="PANTHER" id="PTHR37984:SF5">
    <property type="entry name" value="PROTEIN NYNRIN-LIKE"/>
    <property type="match status" value="1"/>
</dbReference>
<organism evidence="3 4">
    <name type="scientific">Globodera rostochiensis</name>
    <name type="common">Golden nematode worm</name>
    <name type="synonym">Heterodera rostochiensis</name>
    <dbReference type="NCBI Taxonomy" id="31243"/>
    <lineage>
        <taxon>Eukaryota</taxon>
        <taxon>Metazoa</taxon>
        <taxon>Ecdysozoa</taxon>
        <taxon>Nematoda</taxon>
        <taxon>Chromadorea</taxon>
        <taxon>Rhabditida</taxon>
        <taxon>Tylenchina</taxon>
        <taxon>Tylenchomorpha</taxon>
        <taxon>Tylenchoidea</taxon>
        <taxon>Heteroderidae</taxon>
        <taxon>Heteroderinae</taxon>
        <taxon>Globodera</taxon>
    </lineage>
</organism>
<evidence type="ECO:0000259" key="2">
    <source>
        <dbReference type="PROSITE" id="PS50994"/>
    </source>
</evidence>
<sequence>MEELWILILVAFFTTNSPDKAESVKAKLEETPLSTFNEIFGEGWWDKDEAFNNSYSNQIDESVAKKLGLSYTTIYNWKSELGQPIAMVFRRSTNGIDHRFLAPYNPMLNGQAKRFVDTFKRAFRKIKGEGAPSKAIIETILVSYRMAPCDSLNGHSPAEMFLGRSLHHF</sequence>
<evidence type="ECO:0000313" key="3">
    <source>
        <dbReference type="Proteomes" id="UP000887572"/>
    </source>
</evidence>
<reference evidence="4" key="1">
    <citation type="submission" date="2022-11" db="UniProtKB">
        <authorList>
            <consortium name="WormBaseParasite"/>
        </authorList>
    </citation>
    <scope>IDENTIFICATION</scope>
</reference>
<dbReference type="PANTHER" id="PTHR37984">
    <property type="entry name" value="PROTEIN CBG26694"/>
    <property type="match status" value="1"/>
</dbReference>
<protein>
    <submittedName>
        <fullName evidence="4">Helix-turn-helix domain-containing protein</fullName>
    </submittedName>
</protein>
<dbReference type="Proteomes" id="UP000887572">
    <property type="component" value="Unplaced"/>
</dbReference>
<dbReference type="InterPro" id="IPR036397">
    <property type="entry name" value="RNaseH_sf"/>
</dbReference>
<evidence type="ECO:0000313" key="4">
    <source>
        <dbReference type="WBParaSite" id="Gr19_v10_g3921.t1"/>
    </source>
</evidence>
<evidence type="ECO:0000256" key="1">
    <source>
        <dbReference type="SAM" id="SignalP"/>
    </source>
</evidence>
<dbReference type="GO" id="GO:0015074">
    <property type="term" value="P:DNA integration"/>
    <property type="evidence" value="ECO:0007669"/>
    <property type="project" value="InterPro"/>
</dbReference>
<feature type="chain" id="PRO_5038023759" evidence="1">
    <location>
        <begin position="22"/>
        <end position="169"/>
    </location>
</feature>
<dbReference type="SUPFAM" id="SSF53098">
    <property type="entry name" value="Ribonuclease H-like"/>
    <property type="match status" value="1"/>
</dbReference>
<keyword evidence="3" id="KW-1185">Reference proteome</keyword>
<name>A0A914HTV2_GLORO</name>
<dbReference type="InterPro" id="IPR001584">
    <property type="entry name" value="Integrase_cat-core"/>
</dbReference>
<accession>A0A914HTV2</accession>
<dbReference type="Gene3D" id="3.30.420.10">
    <property type="entry name" value="Ribonuclease H-like superfamily/Ribonuclease H"/>
    <property type="match status" value="1"/>
</dbReference>
<dbReference type="InterPro" id="IPR050951">
    <property type="entry name" value="Retrovirus_Pol_polyprotein"/>
</dbReference>
<feature type="signal peptide" evidence="1">
    <location>
        <begin position="1"/>
        <end position="21"/>
    </location>
</feature>
<dbReference type="AlphaFoldDB" id="A0A914HTV2"/>
<dbReference type="GO" id="GO:0003676">
    <property type="term" value="F:nucleic acid binding"/>
    <property type="evidence" value="ECO:0007669"/>
    <property type="project" value="InterPro"/>
</dbReference>
<feature type="domain" description="Integrase catalytic" evidence="2">
    <location>
        <begin position="95"/>
        <end position="165"/>
    </location>
</feature>
<dbReference type="InterPro" id="IPR012337">
    <property type="entry name" value="RNaseH-like_sf"/>
</dbReference>
<dbReference type="WBParaSite" id="Gr19_v10_g3921.t1">
    <property type="protein sequence ID" value="Gr19_v10_g3921.t1"/>
    <property type="gene ID" value="Gr19_v10_g3921"/>
</dbReference>
<proteinExistence type="predicted"/>
<dbReference type="PROSITE" id="PS50994">
    <property type="entry name" value="INTEGRASE"/>
    <property type="match status" value="1"/>
</dbReference>
<keyword evidence="1" id="KW-0732">Signal</keyword>